<dbReference type="EMBL" id="NEDP02002998">
    <property type="protein sequence ID" value="OWF49673.1"/>
    <property type="molecule type" value="Genomic_DNA"/>
</dbReference>
<dbReference type="Proteomes" id="UP000242188">
    <property type="component" value="Unassembled WGS sequence"/>
</dbReference>
<organism evidence="1 2">
    <name type="scientific">Mizuhopecten yessoensis</name>
    <name type="common">Japanese scallop</name>
    <name type="synonym">Patinopecten yessoensis</name>
    <dbReference type="NCBI Taxonomy" id="6573"/>
    <lineage>
        <taxon>Eukaryota</taxon>
        <taxon>Metazoa</taxon>
        <taxon>Spiralia</taxon>
        <taxon>Lophotrochozoa</taxon>
        <taxon>Mollusca</taxon>
        <taxon>Bivalvia</taxon>
        <taxon>Autobranchia</taxon>
        <taxon>Pteriomorphia</taxon>
        <taxon>Pectinida</taxon>
        <taxon>Pectinoidea</taxon>
        <taxon>Pectinidae</taxon>
        <taxon>Mizuhopecten</taxon>
    </lineage>
</organism>
<evidence type="ECO:0000313" key="1">
    <source>
        <dbReference type="EMBL" id="OWF49673.1"/>
    </source>
</evidence>
<dbReference type="AlphaFoldDB" id="A0A210QLR0"/>
<gene>
    <name evidence="1" type="ORF">KP79_PYT25729</name>
</gene>
<name>A0A210QLR0_MIZYE</name>
<evidence type="ECO:0000313" key="2">
    <source>
        <dbReference type="Proteomes" id="UP000242188"/>
    </source>
</evidence>
<reference evidence="1 2" key="1">
    <citation type="journal article" date="2017" name="Nat. Ecol. Evol.">
        <title>Scallop genome provides insights into evolution of bilaterian karyotype and development.</title>
        <authorList>
            <person name="Wang S."/>
            <person name="Zhang J."/>
            <person name="Jiao W."/>
            <person name="Li J."/>
            <person name="Xun X."/>
            <person name="Sun Y."/>
            <person name="Guo X."/>
            <person name="Huan P."/>
            <person name="Dong B."/>
            <person name="Zhang L."/>
            <person name="Hu X."/>
            <person name="Sun X."/>
            <person name="Wang J."/>
            <person name="Zhao C."/>
            <person name="Wang Y."/>
            <person name="Wang D."/>
            <person name="Huang X."/>
            <person name="Wang R."/>
            <person name="Lv J."/>
            <person name="Li Y."/>
            <person name="Zhang Z."/>
            <person name="Liu B."/>
            <person name="Lu W."/>
            <person name="Hui Y."/>
            <person name="Liang J."/>
            <person name="Zhou Z."/>
            <person name="Hou R."/>
            <person name="Li X."/>
            <person name="Liu Y."/>
            <person name="Li H."/>
            <person name="Ning X."/>
            <person name="Lin Y."/>
            <person name="Zhao L."/>
            <person name="Xing Q."/>
            <person name="Dou J."/>
            <person name="Li Y."/>
            <person name="Mao J."/>
            <person name="Guo H."/>
            <person name="Dou H."/>
            <person name="Li T."/>
            <person name="Mu C."/>
            <person name="Jiang W."/>
            <person name="Fu Q."/>
            <person name="Fu X."/>
            <person name="Miao Y."/>
            <person name="Liu J."/>
            <person name="Yu Q."/>
            <person name="Li R."/>
            <person name="Liao H."/>
            <person name="Li X."/>
            <person name="Kong Y."/>
            <person name="Jiang Z."/>
            <person name="Chourrout D."/>
            <person name="Li R."/>
            <person name="Bao Z."/>
        </authorList>
    </citation>
    <scope>NUCLEOTIDE SEQUENCE [LARGE SCALE GENOMIC DNA]</scope>
    <source>
        <strain evidence="1 2">PY_sf001</strain>
    </source>
</reference>
<sequence>MSKTALKNHRSGTFNVFISEDLTTQRQKLIGELSRARKAKSIASYWTNDGRIFFKVTMESAKVFVKSYDDIAPYVPHS</sequence>
<comment type="caution">
    <text evidence="1">The sequence shown here is derived from an EMBL/GenBank/DDBJ whole genome shotgun (WGS) entry which is preliminary data.</text>
</comment>
<protein>
    <submittedName>
        <fullName evidence="1">Uncharacterized protein</fullName>
    </submittedName>
</protein>
<keyword evidence="2" id="KW-1185">Reference proteome</keyword>
<accession>A0A210QLR0</accession>
<proteinExistence type="predicted"/>